<dbReference type="InterPro" id="IPR041682">
    <property type="entry name" value="AAA_14"/>
</dbReference>
<name>A0A6N7WII0_9FIRM</name>
<dbReference type="Proteomes" id="UP000436047">
    <property type="component" value="Unassembled WGS sequence"/>
</dbReference>
<evidence type="ECO:0000313" key="3">
    <source>
        <dbReference type="EMBL" id="MSS89514.1"/>
    </source>
</evidence>
<keyword evidence="3" id="KW-0067">ATP-binding</keyword>
<evidence type="ECO:0000313" key="4">
    <source>
        <dbReference type="Proteomes" id="UP000436047"/>
    </source>
</evidence>
<dbReference type="RefSeq" id="WP_154465355.1">
    <property type="nucleotide sequence ID" value="NZ_JAXDZL010000173.1"/>
</dbReference>
<feature type="domain" description="AAA" evidence="1">
    <location>
        <begin position="21"/>
        <end position="166"/>
    </location>
</feature>
<reference evidence="3 4" key="1">
    <citation type="submission" date="2019-08" db="EMBL/GenBank/DDBJ databases">
        <title>In-depth cultivation of the pig gut microbiome towards novel bacterial diversity and tailored functional studies.</title>
        <authorList>
            <person name="Wylensek D."/>
            <person name="Hitch T.C.A."/>
            <person name="Clavel T."/>
        </authorList>
    </citation>
    <scope>NUCLEOTIDE SEQUENCE [LARGE SCALE GENOMIC DNA]</scope>
    <source>
        <strain evidence="3 4">WCA-389-WT-23B</strain>
    </source>
</reference>
<accession>A0A6N7WII0</accession>
<feature type="domain" description="DUF4143" evidence="2">
    <location>
        <begin position="213"/>
        <end position="372"/>
    </location>
</feature>
<evidence type="ECO:0000259" key="1">
    <source>
        <dbReference type="Pfam" id="PF13173"/>
    </source>
</evidence>
<dbReference type="AlphaFoldDB" id="A0A6N7WII0"/>
<dbReference type="SUPFAM" id="SSF52540">
    <property type="entry name" value="P-loop containing nucleoside triphosphate hydrolases"/>
    <property type="match status" value="1"/>
</dbReference>
<keyword evidence="3" id="KW-0547">Nucleotide-binding</keyword>
<dbReference type="GeneID" id="86054320"/>
<dbReference type="Pfam" id="PF13635">
    <property type="entry name" value="DUF4143"/>
    <property type="match status" value="1"/>
</dbReference>
<proteinExistence type="predicted"/>
<dbReference type="Pfam" id="PF13173">
    <property type="entry name" value="AAA_14"/>
    <property type="match status" value="1"/>
</dbReference>
<dbReference type="Gene3D" id="3.40.50.300">
    <property type="entry name" value="P-loop containing nucleotide triphosphate hydrolases"/>
    <property type="match status" value="1"/>
</dbReference>
<dbReference type="EMBL" id="VUMI01000023">
    <property type="protein sequence ID" value="MSS89514.1"/>
    <property type="molecule type" value="Genomic_DNA"/>
</dbReference>
<dbReference type="PANTHER" id="PTHR33295:SF18">
    <property type="entry name" value="AAA+ ATPASE DOMAIN-CONTAINING PROTEIN"/>
    <property type="match status" value="1"/>
</dbReference>
<dbReference type="InterPro" id="IPR025420">
    <property type="entry name" value="DUF4143"/>
</dbReference>
<dbReference type="InterPro" id="IPR027417">
    <property type="entry name" value="P-loop_NTPase"/>
</dbReference>
<gene>
    <name evidence="3" type="ORF">FYJ45_14835</name>
</gene>
<comment type="caution">
    <text evidence="3">The sequence shown here is derived from an EMBL/GenBank/DDBJ whole genome shotgun (WGS) entry which is preliminary data.</text>
</comment>
<organism evidence="3 4">
    <name type="scientific">Eisenbergiella porci</name>
    <dbReference type="NCBI Taxonomy" id="2652274"/>
    <lineage>
        <taxon>Bacteria</taxon>
        <taxon>Bacillati</taxon>
        <taxon>Bacillota</taxon>
        <taxon>Clostridia</taxon>
        <taxon>Lachnospirales</taxon>
        <taxon>Lachnospiraceae</taxon>
        <taxon>Eisenbergiella</taxon>
    </lineage>
</organism>
<dbReference type="PANTHER" id="PTHR33295">
    <property type="entry name" value="ATPASE"/>
    <property type="match status" value="1"/>
</dbReference>
<protein>
    <submittedName>
        <fullName evidence="3">ATP-binding protein</fullName>
    </submittedName>
</protein>
<keyword evidence="4" id="KW-1185">Reference proteome</keyword>
<dbReference type="GO" id="GO:0005524">
    <property type="term" value="F:ATP binding"/>
    <property type="evidence" value="ECO:0007669"/>
    <property type="project" value="UniProtKB-KW"/>
</dbReference>
<evidence type="ECO:0000259" key="2">
    <source>
        <dbReference type="Pfam" id="PF13635"/>
    </source>
</evidence>
<sequence length="433" mass="50264">MEIKRDVYLERLINRKYNGFVKVITGIRRCGKSYLLNTLFYNHLMDCEIPEDHVILFAFDSADDLIKIGEDPLLLDNANSERKVDPKRFLEYLNQQITDKEMYYLLLDEVQNLGAFESVLNGFLRKKNLDVYVTGSNSKFLSKDILTEFEGRGDEIHVLPLSFSEYFSVYDGSKEEAFDDYSVYGGLPAAALMATEEQKAAYLTTQMQNLYLRDVINRYHLQDDCAIGELLDVISSGISTLTNPRKLSATFASVKQTTISEVTVDKYIEHMEDAFMINRVKRYDVKGRKYIGTPYKIYFEDVGLRNARLNFRQIESTHIMENIIYNELRFRGFKVDVGVVESRERNEDGKEVRKQLEIDFIATMGSKKYYIQSAYAIPDKDKYKQETKSFDKVNDSFKKIILVEKSMKPRRDENGYVMMGVKEFLLDANSLEC</sequence>